<reference evidence="1 2" key="1">
    <citation type="journal article" date="2015" name="Nature">
        <title>rRNA introns, odd ribosomes, and small enigmatic genomes across a large radiation of phyla.</title>
        <authorList>
            <person name="Brown C.T."/>
            <person name="Hug L.A."/>
            <person name="Thomas B.C."/>
            <person name="Sharon I."/>
            <person name="Castelle C.J."/>
            <person name="Singh A."/>
            <person name="Wilkins M.J."/>
            <person name="Williams K.H."/>
            <person name="Banfield J.F."/>
        </authorList>
    </citation>
    <scope>NUCLEOTIDE SEQUENCE [LARGE SCALE GENOMIC DNA]</scope>
</reference>
<dbReference type="Proteomes" id="UP000035648">
    <property type="component" value="Chromosome"/>
</dbReference>
<accession>A0A0G4B2M5</accession>
<dbReference type="EMBL" id="CP011213">
    <property type="protein sequence ID" value="AKM82134.1"/>
    <property type="molecule type" value="Genomic_DNA"/>
</dbReference>
<protein>
    <recommendedName>
        <fullName evidence="3">STAS domain-containing protein</fullName>
    </recommendedName>
</protein>
<dbReference type="KEGG" id="bbgw:UT28_C0001G0325"/>
<sequence>MIGSFGKRIECAIECDGKNCIVMISHDGVGCETVLEAFQRLKRVASPQQNVVLIVDDDCCAGECIAGLVVSIRRWQGGNGGRTIIAADSSAFRRNFAHFGFKNIGIPVFRDTCEAFQLLA</sequence>
<evidence type="ECO:0000313" key="2">
    <source>
        <dbReference type="Proteomes" id="UP000035648"/>
    </source>
</evidence>
<proteinExistence type="predicted"/>
<name>A0A0G4B2M5_9BACT</name>
<organism evidence="1 2">
    <name type="scientific">Berkelbacteria bacterium GW2011_GWE1_39_12</name>
    <dbReference type="NCBI Taxonomy" id="1618337"/>
    <lineage>
        <taxon>Bacteria</taxon>
        <taxon>Candidatus Berkelbacteria</taxon>
    </lineage>
</organism>
<dbReference type="AlphaFoldDB" id="A0A0G4B2M5"/>
<gene>
    <name evidence="1" type="ORF">UT28_C0001G0325</name>
</gene>
<evidence type="ECO:0000313" key="1">
    <source>
        <dbReference type="EMBL" id="AKM82134.1"/>
    </source>
</evidence>
<evidence type="ECO:0008006" key="3">
    <source>
        <dbReference type="Google" id="ProtNLM"/>
    </source>
</evidence>